<dbReference type="Proteomes" id="UP000193642">
    <property type="component" value="Unassembled WGS sequence"/>
</dbReference>
<comment type="caution">
    <text evidence="3">The sequence shown here is derived from an EMBL/GenBank/DDBJ whole genome shotgun (WGS) entry which is preliminary data.</text>
</comment>
<feature type="region of interest" description="Disordered" evidence="1">
    <location>
        <begin position="246"/>
        <end position="314"/>
    </location>
</feature>
<dbReference type="Gene3D" id="2.30.30.40">
    <property type="entry name" value="SH3 Domains"/>
    <property type="match status" value="1"/>
</dbReference>
<dbReference type="SUPFAM" id="SSF50044">
    <property type="entry name" value="SH3-domain"/>
    <property type="match status" value="1"/>
</dbReference>
<proteinExistence type="predicted"/>
<dbReference type="AlphaFoldDB" id="A0A1Y2CJT3"/>
<sequence length="399" mass="42782">MSTNECVPIGNFETACAPLTTGLFLNVTAISRFYGLPSNPSLSQWEAARLSNLKSFRSLLGCNDDYTVRYSATAMCQADIERSKGCNQGRTPLPQLCTGTCQAYTNDISHMLQDTVTCPNSYDPNIQRERIQAGQCTVSQQTTCSIGVIADTTSCGYGGNLTIANAFCKYYSNAPPCCSTLAKLSSDSFRVLVLDGTRAAQDPPTPPQTSNLPAIIGGSVAAVLICASIAIGLLIYKLRSRTSNTDATYFAPSDHKPASRRPSKSLHVNSSLGRTHSTKRTSPTTPTTSVGRLLSTVSRQPTLEKSMKRPLTTPAAYSRSSSTFLEDAPVASGASIMTVVNEIRTAVAEYVPDNPDEIHVKPGHRIKIEAIFNDGWGKGENLSNKETGHFPMTSVTSSV</sequence>
<reference evidence="3 4" key="1">
    <citation type="submission" date="2016-07" db="EMBL/GenBank/DDBJ databases">
        <title>Pervasive Adenine N6-methylation of Active Genes in Fungi.</title>
        <authorList>
            <consortium name="DOE Joint Genome Institute"/>
            <person name="Mondo S.J."/>
            <person name="Dannebaum R.O."/>
            <person name="Kuo R.C."/>
            <person name="Labutti K."/>
            <person name="Haridas S."/>
            <person name="Kuo A."/>
            <person name="Salamov A."/>
            <person name="Ahrendt S.R."/>
            <person name="Lipzen A."/>
            <person name="Sullivan W."/>
            <person name="Andreopoulos W.B."/>
            <person name="Clum A."/>
            <person name="Lindquist E."/>
            <person name="Daum C."/>
            <person name="Ramamoorthy G.K."/>
            <person name="Gryganskyi A."/>
            <person name="Culley D."/>
            <person name="Magnuson J.K."/>
            <person name="James T.Y."/>
            <person name="O'Malley M.A."/>
            <person name="Stajich J.E."/>
            <person name="Spatafora J.W."/>
            <person name="Visel A."/>
            <person name="Grigoriev I.V."/>
        </authorList>
    </citation>
    <scope>NUCLEOTIDE SEQUENCE [LARGE SCALE GENOMIC DNA]</scope>
    <source>
        <strain evidence="3 4">JEL800</strain>
    </source>
</reference>
<dbReference type="EMBL" id="MCGO01000014">
    <property type="protein sequence ID" value="ORY47291.1"/>
    <property type="molecule type" value="Genomic_DNA"/>
</dbReference>
<feature type="compositionally biased region" description="Low complexity" evidence="1">
    <location>
        <begin position="280"/>
        <end position="289"/>
    </location>
</feature>
<feature type="transmembrane region" description="Helical" evidence="2">
    <location>
        <begin position="214"/>
        <end position="236"/>
    </location>
</feature>
<dbReference type="CDD" id="cd00174">
    <property type="entry name" value="SH3"/>
    <property type="match status" value="1"/>
</dbReference>
<dbReference type="OrthoDB" id="5340910at2759"/>
<keyword evidence="2" id="KW-0812">Transmembrane</keyword>
<organism evidence="3 4">
    <name type="scientific">Rhizoclosmatium globosum</name>
    <dbReference type="NCBI Taxonomy" id="329046"/>
    <lineage>
        <taxon>Eukaryota</taxon>
        <taxon>Fungi</taxon>
        <taxon>Fungi incertae sedis</taxon>
        <taxon>Chytridiomycota</taxon>
        <taxon>Chytridiomycota incertae sedis</taxon>
        <taxon>Chytridiomycetes</taxon>
        <taxon>Chytridiales</taxon>
        <taxon>Chytriomycetaceae</taxon>
        <taxon>Rhizoclosmatium</taxon>
    </lineage>
</organism>
<evidence type="ECO:0000256" key="1">
    <source>
        <dbReference type="SAM" id="MobiDB-lite"/>
    </source>
</evidence>
<evidence type="ECO:0000313" key="4">
    <source>
        <dbReference type="Proteomes" id="UP000193642"/>
    </source>
</evidence>
<keyword evidence="2" id="KW-1133">Transmembrane helix</keyword>
<evidence type="ECO:0000313" key="3">
    <source>
        <dbReference type="EMBL" id="ORY47291.1"/>
    </source>
</evidence>
<accession>A0A1Y2CJT3</accession>
<dbReference type="STRING" id="329046.A0A1Y2CJT3"/>
<keyword evidence="4" id="KW-1185">Reference proteome</keyword>
<protein>
    <recommendedName>
        <fullName evidence="5">SH3 domain-containing protein</fullName>
    </recommendedName>
</protein>
<dbReference type="InterPro" id="IPR036028">
    <property type="entry name" value="SH3-like_dom_sf"/>
</dbReference>
<gene>
    <name evidence="3" type="ORF">BCR33DRAFT_715044</name>
</gene>
<evidence type="ECO:0008006" key="5">
    <source>
        <dbReference type="Google" id="ProtNLM"/>
    </source>
</evidence>
<name>A0A1Y2CJT3_9FUNG</name>
<evidence type="ECO:0000256" key="2">
    <source>
        <dbReference type="SAM" id="Phobius"/>
    </source>
</evidence>
<keyword evidence="2" id="KW-0472">Membrane</keyword>